<organism evidence="1 2">
    <name type="scientific">Methylobacterium terrae</name>
    <dbReference type="NCBI Taxonomy" id="2202827"/>
    <lineage>
        <taxon>Bacteria</taxon>
        <taxon>Pseudomonadati</taxon>
        <taxon>Pseudomonadota</taxon>
        <taxon>Alphaproteobacteria</taxon>
        <taxon>Hyphomicrobiales</taxon>
        <taxon>Methylobacteriaceae</taxon>
        <taxon>Methylobacterium</taxon>
    </lineage>
</organism>
<name>A0A2U8WP40_9HYPH</name>
<dbReference type="AlphaFoldDB" id="A0A2U8WP40"/>
<sequence length="114" mass="11354">MRLPGRYLPALPAACWLALALLVPVLVALAPRSGTVAVLGPPAAGAAGAARIVAAAGGVLLRAGRLDGLLIASSNEPGFTRRLYAAGAWLVVHPALAGPCAPPSSLPPTDPLPR</sequence>
<dbReference type="EMBL" id="CP029553">
    <property type="protein sequence ID" value="AWN47281.1"/>
    <property type="molecule type" value="Genomic_DNA"/>
</dbReference>
<reference evidence="1 2" key="1">
    <citation type="submission" date="2018-05" db="EMBL/GenBank/DDBJ databases">
        <title>Complete Genome Sequence of Methylobacterium sp. 17Sr1-28.</title>
        <authorList>
            <person name="Srinivasan S."/>
        </authorList>
    </citation>
    <scope>NUCLEOTIDE SEQUENCE [LARGE SCALE GENOMIC DNA]</scope>
    <source>
        <strain evidence="1 2">17Sr1-28</strain>
    </source>
</reference>
<keyword evidence="2" id="KW-1185">Reference proteome</keyword>
<evidence type="ECO:0000313" key="2">
    <source>
        <dbReference type="Proteomes" id="UP000245444"/>
    </source>
</evidence>
<dbReference type="Proteomes" id="UP000245444">
    <property type="component" value="Chromosome"/>
</dbReference>
<protein>
    <submittedName>
        <fullName evidence="1">Uncharacterized protein</fullName>
    </submittedName>
</protein>
<dbReference type="KEGG" id="mtea:DK419_13940"/>
<accession>A0A2U8WP40</accession>
<gene>
    <name evidence="1" type="ORF">DK419_13940</name>
</gene>
<evidence type="ECO:0000313" key="1">
    <source>
        <dbReference type="EMBL" id="AWN47281.1"/>
    </source>
</evidence>
<proteinExistence type="predicted"/>
<dbReference type="RefSeq" id="WP_109959608.1">
    <property type="nucleotide sequence ID" value="NZ_CP029553.1"/>
</dbReference>